<proteinExistence type="predicted"/>
<organism evidence="1">
    <name type="scientific">marine metagenome</name>
    <dbReference type="NCBI Taxonomy" id="408172"/>
    <lineage>
        <taxon>unclassified sequences</taxon>
        <taxon>metagenomes</taxon>
        <taxon>ecological metagenomes</taxon>
    </lineage>
</organism>
<reference evidence="1" key="1">
    <citation type="submission" date="2018-05" db="EMBL/GenBank/DDBJ databases">
        <authorList>
            <person name="Lanie J.A."/>
            <person name="Ng W.-L."/>
            <person name="Kazmierczak K.M."/>
            <person name="Andrzejewski T.M."/>
            <person name="Davidsen T.M."/>
            <person name="Wayne K.J."/>
            <person name="Tettelin H."/>
            <person name="Glass J.I."/>
            <person name="Rusch D."/>
            <person name="Podicherti R."/>
            <person name="Tsui H.-C.T."/>
            <person name="Winkler M.E."/>
        </authorList>
    </citation>
    <scope>NUCLEOTIDE SEQUENCE</scope>
</reference>
<dbReference type="SUPFAM" id="SSF102114">
    <property type="entry name" value="Radical SAM enzymes"/>
    <property type="match status" value="1"/>
</dbReference>
<name>A0A382T1T0_9ZZZZ</name>
<dbReference type="InterPro" id="IPR058240">
    <property type="entry name" value="rSAM_sf"/>
</dbReference>
<dbReference type="InterPro" id="IPR013785">
    <property type="entry name" value="Aldolase_TIM"/>
</dbReference>
<dbReference type="AlphaFoldDB" id="A0A382T1T0"/>
<sequence>VSQALATGTPIALRDFHRFEAHGTSFLYMVPSAGIFRLDEVGTAILALLAEAPRPSSLLVEGLSDRFKPNRVLETVAELRDIQAVGDLDAPMDQVANDLPPEDFPLNTMVLNVTNKCNLACTYCYEYGEDKIVDT</sequence>
<feature type="non-terminal residue" evidence="1">
    <location>
        <position position="135"/>
    </location>
</feature>
<evidence type="ECO:0000313" key="1">
    <source>
        <dbReference type="EMBL" id="SVD16114.1"/>
    </source>
</evidence>
<dbReference type="Gene3D" id="3.20.20.70">
    <property type="entry name" value="Aldolase class I"/>
    <property type="match status" value="1"/>
</dbReference>
<feature type="non-terminal residue" evidence="1">
    <location>
        <position position="1"/>
    </location>
</feature>
<dbReference type="EMBL" id="UINC01133276">
    <property type="protein sequence ID" value="SVD16114.1"/>
    <property type="molecule type" value="Genomic_DNA"/>
</dbReference>
<evidence type="ECO:0008006" key="2">
    <source>
        <dbReference type="Google" id="ProtNLM"/>
    </source>
</evidence>
<gene>
    <name evidence="1" type="ORF">METZ01_LOCUS368968</name>
</gene>
<protein>
    <recommendedName>
        <fullName evidence="2">Radical SAM core domain-containing protein</fullName>
    </recommendedName>
</protein>
<accession>A0A382T1T0</accession>